<organism evidence="2 3">
    <name type="scientific">Acanthoscelides obtectus</name>
    <name type="common">Bean weevil</name>
    <name type="synonym">Bruchus obtectus</name>
    <dbReference type="NCBI Taxonomy" id="200917"/>
    <lineage>
        <taxon>Eukaryota</taxon>
        <taxon>Metazoa</taxon>
        <taxon>Ecdysozoa</taxon>
        <taxon>Arthropoda</taxon>
        <taxon>Hexapoda</taxon>
        <taxon>Insecta</taxon>
        <taxon>Pterygota</taxon>
        <taxon>Neoptera</taxon>
        <taxon>Endopterygota</taxon>
        <taxon>Coleoptera</taxon>
        <taxon>Polyphaga</taxon>
        <taxon>Cucujiformia</taxon>
        <taxon>Chrysomeloidea</taxon>
        <taxon>Chrysomelidae</taxon>
        <taxon>Bruchinae</taxon>
        <taxon>Bruchini</taxon>
        <taxon>Acanthoscelides</taxon>
    </lineage>
</organism>
<dbReference type="Proteomes" id="UP001152888">
    <property type="component" value="Unassembled WGS sequence"/>
</dbReference>
<dbReference type="AlphaFoldDB" id="A0A9P0LRL9"/>
<comment type="caution">
    <text evidence="2">The sequence shown here is derived from an EMBL/GenBank/DDBJ whole genome shotgun (WGS) entry which is preliminary data.</text>
</comment>
<dbReference type="SUPFAM" id="SSF57756">
    <property type="entry name" value="Retrovirus zinc finger-like domains"/>
    <property type="match status" value="1"/>
</dbReference>
<name>A0A9P0LRL9_ACAOB</name>
<feature type="region of interest" description="Disordered" evidence="1">
    <location>
        <begin position="442"/>
        <end position="475"/>
    </location>
</feature>
<feature type="region of interest" description="Disordered" evidence="1">
    <location>
        <begin position="121"/>
        <end position="146"/>
    </location>
</feature>
<evidence type="ECO:0000256" key="1">
    <source>
        <dbReference type="SAM" id="MobiDB-lite"/>
    </source>
</evidence>
<sequence>MADQHDTVDDGQLLKILIKKRGSVKFRLTHLVKQLDAVEKDISSIEELQFVEWKQKADRMPLLWDEFAGIQCQIESLSDEPDQFQERVDFENKYDRCLARLKQLLKKSSEVESIKSVKSCGSNQTSASVNESIKSDGGSNKSEVSARSRITHQNVNENLNVRLPTIDLPKFDGRSDKWLEFRDTFESLIHLNDHITDIQKFHYLRASLVGDAANILVSLEFSSYNYQNAYKALKERYNNEKVLVHQHIQGIFNIEKIMRESASELRKIIDTLSKHLRSIVQLGQPIDNWDALIIFIVTSKLPKVTNQDWEKQNKKFRGPTIEKFREFLIDRADFLQTIESKNQEKAAEKFESKHNRIGQTRGLLSANASCVVCKKNHWISGCGIFNKLSVNERIDKAKQLRLCLNCLKPGHFSTVCRANTCKRCNYKHHVLLHKETSRSNLATELESAHSANDAGEAPRNSNDTFEQPSNSNGGERAETASVAISVFGSNNFVLLSTASVIVREKHGKSAIVRAVLDSGSQSSYLTSDVCDQLGIKRKQ</sequence>
<dbReference type="OrthoDB" id="6769018at2759"/>
<feature type="compositionally biased region" description="Polar residues" evidence="1">
    <location>
        <begin position="459"/>
        <end position="473"/>
    </location>
</feature>
<proteinExistence type="predicted"/>
<dbReference type="GO" id="GO:0003676">
    <property type="term" value="F:nucleic acid binding"/>
    <property type="evidence" value="ECO:0007669"/>
    <property type="project" value="InterPro"/>
</dbReference>
<keyword evidence="3" id="KW-1185">Reference proteome</keyword>
<evidence type="ECO:0000313" key="2">
    <source>
        <dbReference type="EMBL" id="CAH2004051.1"/>
    </source>
</evidence>
<evidence type="ECO:0000313" key="3">
    <source>
        <dbReference type="Proteomes" id="UP001152888"/>
    </source>
</evidence>
<dbReference type="GO" id="GO:0008270">
    <property type="term" value="F:zinc ion binding"/>
    <property type="evidence" value="ECO:0007669"/>
    <property type="project" value="InterPro"/>
</dbReference>
<reference evidence="2" key="1">
    <citation type="submission" date="2022-03" db="EMBL/GenBank/DDBJ databases">
        <authorList>
            <person name="Sayadi A."/>
        </authorList>
    </citation>
    <scope>NUCLEOTIDE SEQUENCE</scope>
</reference>
<dbReference type="Pfam" id="PF03564">
    <property type="entry name" value="DUF1759"/>
    <property type="match status" value="1"/>
</dbReference>
<dbReference type="InterPro" id="IPR005312">
    <property type="entry name" value="DUF1759"/>
</dbReference>
<accession>A0A9P0LRL9</accession>
<dbReference type="EMBL" id="CAKOFQ010007570">
    <property type="protein sequence ID" value="CAH2004051.1"/>
    <property type="molecule type" value="Genomic_DNA"/>
</dbReference>
<protein>
    <recommendedName>
        <fullName evidence="4">Peptidase aspartic putative domain-containing protein</fullName>
    </recommendedName>
</protein>
<dbReference type="PANTHER" id="PTHR47331">
    <property type="entry name" value="PHD-TYPE DOMAIN-CONTAINING PROTEIN"/>
    <property type="match status" value="1"/>
</dbReference>
<gene>
    <name evidence="2" type="ORF">ACAOBT_LOCUS27768</name>
</gene>
<evidence type="ECO:0008006" key="4">
    <source>
        <dbReference type="Google" id="ProtNLM"/>
    </source>
</evidence>
<feature type="compositionally biased region" description="Polar residues" evidence="1">
    <location>
        <begin position="121"/>
        <end position="145"/>
    </location>
</feature>
<dbReference type="PANTHER" id="PTHR47331:SF1">
    <property type="entry name" value="GAG-LIKE PROTEIN"/>
    <property type="match status" value="1"/>
</dbReference>
<dbReference type="InterPro" id="IPR036875">
    <property type="entry name" value="Znf_CCHC_sf"/>
</dbReference>